<name>A0AAV1CWC8_OLDCO</name>
<evidence type="ECO:0000256" key="1">
    <source>
        <dbReference type="ARBA" id="ARBA00004191"/>
    </source>
</evidence>
<evidence type="ECO:0000256" key="4">
    <source>
        <dbReference type="ARBA" id="ARBA00022729"/>
    </source>
</evidence>
<dbReference type="InterPro" id="IPR006946">
    <property type="entry name" value="DGR2-like_dom"/>
</dbReference>
<evidence type="ECO:0000256" key="5">
    <source>
        <dbReference type="ARBA" id="ARBA00023180"/>
    </source>
</evidence>
<keyword evidence="5" id="KW-0325">Glycoprotein</keyword>
<sequence length="339" mass="37162">MLENGDFELGPKSSNLNKTVIIGKYSLPKWEIHGLVEYVSGGPQPRGFYFAIPRGAHAARLGNEATISQYVRGLKPGTIYALTFGATRTCAQDERLTVSVPGLSSELPIQTLYSSDGGDTYAWAFNATSEVVKVSFHNPGIQEDPTCGPLIDAVAIKEQLPLKYNKGSLVKNGDFEIGPHLFKNFSTGVLLPPKNEDLYSPLPGWIVESLKPVKYIDSKHFYVPQGLAAIELMGGRETAIAQIIRTVTNRFYILSFAVGDARNGCHGSMMVEAFAARQTVKVPFISTGKGGYTRASLKFQAISNRTRITFFSPFYHTTVEDYGHFCGPVLDDVRVVPLK</sequence>
<evidence type="ECO:0000313" key="8">
    <source>
        <dbReference type="Proteomes" id="UP001161247"/>
    </source>
</evidence>
<dbReference type="InterPro" id="IPR052437">
    <property type="entry name" value="Pectin_Meth_Modulator"/>
</dbReference>
<dbReference type="FunFam" id="2.60.120.260:FF:000031">
    <property type="entry name" value="DUF642 family protein"/>
    <property type="match status" value="1"/>
</dbReference>
<dbReference type="PANTHER" id="PTHR31265">
    <property type="entry name" value="OS02G0527500 PROTEIN-RELATED"/>
    <property type="match status" value="1"/>
</dbReference>
<feature type="domain" description="DUF642" evidence="6">
    <location>
        <begin position="169"/>
        <end position="335"/>
    </location>
</feature>
<feature type="domain" description="DUF642" evidence="6">
    <location>
        <begin position="1"/>
        <end position="157"/>
    </location>
</feature>
<dbReference type="Proteomes" id="UP001161247">
    <property type="component" value="Chromosome 3"/>
</dbReference>
<dbReference type="PANTHER" id="PTHR31265:SF22">
    <property type="entry name" value="DUF642 DOMAIN-CONTAINING PROTEIN"/>
    <property type="match status" value="1"/>
</dbReference>
<organism evidence="7 8">
    <name type="scientific">Oldenlandia corymbosa var. corymbosa</name>
    <dbReference type="NCBI Taxonomy" id="529605"/>
    <lineage>
        <taxon>Eukaryota</taxon>
        <taxon>Viridiplantae</taxon>
        <taxon>Streptophyta</taxon>
        <taxon>Embryophyta</taxon>
        <taxon>Tracheophyta</taxon>
        <taxon>Spermatophyta</taxon>
        <taxon>Magnoliopsida</taxon>
        <taxon>eudicotyledons</taxon>
        <taxon>Gunneridae</taxon>
        <taxon>Pentapetalae</taxon>
        <taxon>asterids</taxon>
        <taxon>lamiids</taxon>
        <taxon>Gentianales</taxon>
        <taxon>Rubiaceae</taxon>
        <taxon>Rubioideae</taxon>
        <taxon>Spermacoceae</taxon>
        <taxon>Hedyotis-Oldenlandia complex</taxon>
        <taxon>Oldenlandia</taxon>
    </lineage>
</organism>
<dbReference type="EMBL" id="OX459120">
    <property type="protein sequence ID" value="CAI9099940.1"/>
    <property type="molecule type" value="Genomic_DNA"/>
</dbReference>
<gene>
    <name evidence="7" type="ORF">OLC1_LOCUS9868</name>
</gene>
<dbReference type="AlphaFoldDB" id="A0AAV1CWC8"/>
<keyword evidence="2" id="KW-0134">Cell wall</keyword>
<protein>
    <submittedName>
        <fullName evidence="7">OLC1v1036840C1</fullName>
    </submittedName>
</protein>
<dbReference type="Pfam" id="PF04862">
    <property type="entry name" value="DUF642"/>
    <property type="match status" value="2"/>
</dbReference>
<proteinExistence type="predicted"/>
<keyword evidence="8" id="KW-1185">Reference proteome</keyword>
<accession>A0AAV1CWC8</accession>
<keyword evidence="4" id="KW-0732">Signal</keyword>
<evidence type="ECO:0000256" key="2">
    <source>
        <dbReference type="ARBA" id="ARBA00022512"/>
    </source>
</evidence>
<comment type="subcellular location">
    <subcellularLocation>
        <location evidence="1">Secreted</location>
        <location evidence="1">Cell wall</location>
    </subcellularLocation>
</comment>
<evidence type="ECO:0000313" key="7">
    <source>
        <dbReference type="EMBL" id="CAI9099940.1"/>
    </source>
</evidence>
<keyword evidence="3" id="KW-0964">Secreted</keyword>
<evidence type="ECO:0000256" key="3">
    <source>
        <dbReference type="ARBA" id="ARBA00022525"/>
    </source>
</evidence>
<dbReference type="Gene3D" id="2.60.120.260">
    <property type="entry name" value="Galactose-binding domain-like"/>
    <property type="match status" value="1"/>
</dbReference>
<reference evidence="7" key="1">
    <citation type="submission" date="2023-03" db="EMBL/GenBank/DDBJ databases">
        <authorList>
            <person name="Julca I."/>
        </authorList>
    </citation>
    <scope>NUCLEOTIDE SEQUENCE</scope>
</reference>
<evidence type="ECO:0000259" key="6">
    <source>
        <dbReference type="Pfam" id="PF04862"/>
    </source>
</evidence>